<dbReference type="Proteomes" id="UP000663859">
    <property type="component" value="Unassembled WGS sequence"/>
</dbReference>
<reference evidence="1" key="1">
    <citation type="submission" date="2021-02" db="EMBL/GenBank/DDBJ databases">
        <authorList>
            <person name="Cremers G."/>
            <person name="Picone N."/>
        </authorList>
    </citation>
    <scope>NUCLEOTIDE SEQUENCE</scope>
    <source>
        <strain evidence="1">PQ17</strain>
    </source>
</reference>
<name>A0A8J2BLJ1_9BACT</name>
<accession>A0A8J2BLJ1</accession>
<dbReference type="EMBL" id="CAJNOB010000023">
    <property type="protein sequence ID" value="CAF0699232.1"/>
    <property type="molecule type" value="Genomic_DNA"/>
</dbReference>
<sequence>MRSLNGFSGKRLPIVKAGEEVGSERKGASERVRVGEVSHRKVGVIGVRVAQRANGFQFRVSGGGIGRHWPGRVDPSCWGMPMR</sequence>
<keyword evidence="2" id="KW-1185">Reference proteome</keyword>
<gene>
    <name evidence="1" type="ORF">MPNT_30168</name>
</gene>
<organism evidence="1 2">
    <name type="scientific">Candidatus Methylacidithermus pantelleriae</name>
    <dbReference type="NCBI Taxonomy" id="2744239"/>
    <lineage>
        <taxon>Bacteria</taxon>
        <taxon>Pseudomonadati</taxon>
        <taxon>Verrucomicrobiota</taxon>
        <taxon>Methylacidiphilae</taxon>
        <taxon>Methylacidiphilales</taxon>
        <taxon>Methylacidiphilaceae</taxon>
        <taxon>Candidatus Methylacidithermus</taxon>
    </lineage>
</organism>
<evidence type="ECO:0000313" key="1">
    <source>
        <dbReference type="EMBL" id="CAF0699232.1"/>
    </source>
</evidence>
<evidence type="ECO:0000313" key="2">
    <source>
        <dbReference type="Proteomes" id="UP000663859"/>
    </source>
</evidence>
<dbReference type="AlphaFoldDB" id="A0A8J2BLJ1"/>
<proteinExistence type="predicted"/>
<protein>
    <submittedName>
        <fullName evidence="1">Uncharacterized protein</fullName>
    </submittedName>
</protein>
<comment type="caution">
    <text evidence="1">The sequence shown here is derived from an EMBL/GenBank/DDBJ whole genome shotgun (WGS) entry which is preliminary data.</text>
</comment>